<keyword evidence="2" id="KW-1185">Reference proteome</keyword>
<protein>
    <submittedName>
        <fullName evidence="1">Uncharacterized protein</fullName>
    </submittedName>
</protein>
<proteinExistence type="predicted"/>
<sequence>KSSSKRGYGKLNKQRIALTNNSIIEQSTNKAKAPEVYANNTLRSVTGNANPAAWAASNP</sequence>
<feature type="non-terminal residue" evidence="1">
    <location>
        <position position="1"/>
    </location>
</feature>
<reference evidence="1 2" key="1">
    <citation type="submission" date="2023-12" db="EMBL/GenBank/DDBJ databases">
        <title>A high-quality genome assembly for Dillenia turbinata (Dilleniales).</title>
        <authorList>
            <person name="Chanderbali A."/>
        </authorList>
    </citation>
    <scope>NUCLEOTIDE SEQUENCE [LARGE SCALE GENOMIC DNA]</scope>
    <source>
        <strain evidence="1">LSX21</strain>
        <tissue evidence="1">Leaf</tissue>
    </source>
</reference>
<comment type="caution">
    <text evidence="1">The sequence shown here is derived from an EMBL/GenBank/DDBJ whole genome shotgun (WGS) entry which is preliminary data.</text>
</comment>
<accession>A0AAN8ZCA3</accession>
<gene>
    <name evidence="1" type="ORF">RJ641_002191</name>
</gene>
<evidence type="ECO:0000313" key="2">
    <source>
        <dbReference type="Proteomes" id="UP001370490"/>
    </source>
</evidence>
<dbReference type="EMBL" id="JBAMMX010000010">
    <property type="protein sequence ID" value="KAK6932567.1"/>
    <property type="molecule type" value="Genomic_DNA"/>
</dbReference>
<name>A0AAN8ZCA3_9MAGN</name>
<organism evidence="1 2">
    <name type="scientific">Dillenia turbinata</name>
    <dbReference type="NCBI Taxonomy" id="194707"/>
    <lineage>
        <taxon>Eukaryota</taxon>
        <taxon>Viridiplantae</taxon>
        <taxon>Streptophyta</taxon>
        <taxon>Embryophyta</taxon>
        <taxon>Tracheophyta</taxon>
        <taxon>Spermatophyta</taxon>
        <taxon>Magnoliopsida</taxon>
        <taxon>eudicotyledons</taxon>
        <taxon>Gunneridae</taxon>
        <taxon>Pentapetalae</taxon>
        <taxon>Dilleniales</taxon>
        <taxon>Dilleniaceae</taxon>
        <taxon>Dillenia</taxon>
    </lineage>
</organism>
<dbReference type="AlphaFoldDB" id="A0AAN8ZCA3"/>
<dbReference type="Proteomes" id="UP001370490">
    <property type="component" value="Unassembled WGS sequence"/>
</dbReference>
<evidence type="ECO:0000313" key="1">
    <source>
        <dbReference type="EMBL" id="KAK6932567.1"/>
    </source>
</evidence>